<sequence length="230" mass="25206">MQVLVFDLRAELGHFRRPDTAKAHASYPFVTRTALRGLLGAVLGMERWPEDGATAGIRLLRPVRTRVQQLSLLGGFVSGKDQFNRPTTVELVIRPHYRIYYAGPLAEELGAAIAGGRAVYPTYLGSAFALVFPRLVEWAEGEEVAPGLVTVGTVIPVPAVRALRPMPGRQVARAGGLLYTALDGRRFRGSVDVLYEVEGRPLQLEVDTRNADPPVRLIRLAGSEEVVVLW</sequence>
<dbReference type="EMBL" id="LR778114">
    <property type="protein sequence ID" value="CAB1127577.1"/>
    <property type="molecule type" value="Genomic_DNA"/>
</dbReference>
<dbReference type="GO" id="GO:0051607">
    <property type="term" value="P:defense response to virus"/>
    <property type="evidence" value="ECO:0007669"/>
    <property type="project" value="UniProtKB-KW"/>
</dbReference>
<evidence type="ECO:0008006" key="4">
    <source>
        <dbReference type="Google" id="ProtNLM"/>
    </source>
</evidence>
<gene>
    <name evidence="2" type="ORF">R50_0071</name>
</gene>
<dbReference type="NCBIfam" id="TIGR02593">
    <property type="entry name" value="CRISPR_cas5"/>
    <property type="match status" value="1"/>
</dbReference>
<keyword evidence="1" id="KW-0051">Antiviral defense</keyword>
<reference evidence="2 3" key="1">
    <citation type="submission" date="2020-02" db="EMBL/GenBank/DDBJ databases">
        <authorList>
            <person name="Hogendoorn C."/>
        </authorList>
    </citation>
    <scope>NUCLEOTIDE SEQUENCE [LARGE SCALE GENOMIC DNA]</scope>
    <source>
        <strain evidence="2">R501</strain>
    </source>
</reference>
<evidence type="ECO:0000313" key="2">
    <source>
        <dbReference type="EMBL" id="CAB1127577.1"/>
    </source>
</evidence>
<dbReference type="InterPro" id="IPR021124">
    <property type="entry name" value="CRISPR-assoc_prot_Cas5"/>
</dbReference>
<organism evidence="2 3">
    <name type="scientific">Candidatus Hydrogenisulfobacillus filiaventi</name>
    <dbReference type="NCBI Taxonomy" id="2707344"/>
    <lineage>
        <taxon>Bacteria</taxon>
        <taxon>Bacillati</taxon>
        <taxon>Bacillota</taxon>
        <taxon>Clostridia</taxon>
        <taxon>Eubacteriales</taxon>
        <taxon>Clostridiales Family XVII. Incertae Sedis</taxon>
        <taxon>Candidatus Hydrogenisulfobacillus</taxon>
    </lineage>
</organism>
<dbReference type="KEGG" id="hfv:R50_0071"/>
<name>A0A6F8ZCU0_9FIRM</name>
<keyword evidence="3" id="KW-1185">Reference proteome</keyword>
<dbReference type="Proteomes" id="UP000503399">
    <property type="component" value="Chromosome"/>
</dbReference>
<proteinExistence type="predicted"/>
<dbReference type="Pfam" id="PF09704">
    <property type="entry name" value="Cas_Cas5d"/>
    <property type="match status" value="1"/>
</dbReference>
<dbReference type="Gene3D" id="3.30.70.2660">
    <property type="match status" value="1"/>
</dbReference>
<evidence type="ECO:0000256" key="1">
    <source>
        <dbReference type="ARBA" id="ARBA00023118"/>
    </source>
</evidence>
<evidence type="ECO:0000313" key="3">
    <source>
        <dbReference type="Proteomes" id="UP000503399"/>
    </source>
</evidence>
<protein>
    <recommendedName>
        <fullName evidence="4">CRISPR-associated protein Cas5</fullName>
    </recommendedName>
</protein>
<dbReference type="GO" id="GO:0043571">
    <property type="term" value="P:maintenance of CRISPR repeat elements"/>
    <property type="evidence" value="ECO:0007669"/>
    <property type="project" value="InterPro"/>
</dbReference>
<accession>A0A6F8ZCU0</accession>
<dbReference type="InterPro" id="IPR013422">
    <property type="entry name" value="CRISPR-assoc_prot_Cas5_N"/>
</dbReference>
<dbReference type="AlphaFoldDB" id="A0A6F8ZCU0"/>